<organism evidence="1 2">
    <name type="scientific">Cesiribacter andamanensis AMV16</name>
    <dbReference type="NCBI Taxonomy" id="1279009"/>
    <lineage>
        <taxon>Bacteria</taxon>
        <taxon>Pseudomonadati</taxon>
        <taxon>Bacteroidota</taxon>
        <taxon>Cytophagia</taxon>
        <taxon>Cytophagales</taxon>
        <taxon>Cesiribacteraceae</taxon>
        <taxon>Cesiribacter</taxon>
    </lineage>
</organism>
<keyword evidence="2" id="KW-1185">Reference proteome</keyword>
<dbReference type="AlphaFoldDB" id="M7N199"/>
<accession>M7N199</accession>
<proteinExistence type="predicted"/>
<gene>
    <name evidence="1" type="ORF">ADICEAN_02439</name>
</gene>
<evidence type="ECO:0000313" key="1">
    <source>
        <dbReference type="EMBL" id="EMR02453.1"/>
    </source>
</evidence>
<dbReference type="EMBL" id="AODQ01000058">
    <property type="protein sequence ID" value="EMR02453.1"/>
    <property type="molecule type" value="Genomic_DNA"/>
</dbReference>
<reference evidence="1 2" key="1">
    <citation type="journal article" date="2013" name="Genome Announc.">
        <title>Draft Genome Sequence of Cesiribacter andamanensis Strain AMV16T, Isolated from a Soil Sample from a Mud Volcano in the Andaman Islands, India.</title>
        <authorList>
            <person name="Shivaji S."/>
            <person name="Ara S."/>
            <person name="Begum Z."/>
            <person name="Srinivas T.N."/>
            <person name="Singh A."/>
            <person name="Kumar Pinnaka A."/>
        </authorList>
    </citation>
    <scope>NUCLEOTIDE SEQUENCE [LARGE SCALE GENOMIC DNA]</scope>
    <source>
        <strain evidence="1 2">AMV16</strain>
    </source>
</reference>
<name>M7N199_9BACT</name>
<sequence length="312" mass="34288">MKVVHRTYGPVNGYLGEVFAAEAVDLRIDVGKQTALQQGVVGEIDAWHHIAGVEGHLLGFGKEIVRVAVQYHLAYFLYGYQFFGNDFGGIQQVEAKFVLIFFFHHLHTEFKLGIIAHVNGIPQIAAKPVGVFAGQFLGLIPHQGMNAQYRFPMQFYKTGLALGVDPAKGVYSKAFHVGKAAGYGPVGEYPHEHMGRFRHQGGKIPEGVMRGRGLWHFIVGHGLDGMHKINELDAILDKEYRHVVAYQVVIAFLGIELCCKTPHIPHRIGRASGAHNGREAHKDGCLYRGIGEKLGLGILSHGFIGLKIAMGP</sequence>
<dbReference type="eggNOG" id="ENOG50341RB">
    <property type="taxonomic scope" value="Bacteria"/>
</dbReference>
<evidence type="ECO:0000313" key="2">
    <source>
        <dbReference type="Proteomes" id="UP000011910"/>
    </source>
</evidence>
<protein>
    <submittedName>
        <fullName evidence="1">Uncharacterized protein</fullName>
    </submittedName>
</protein>
<comment type="caution">
    <text evidence="1">The sequence shown here is derived from an EMBL/GenBank/DDBJ whole genome shotgun (WGS) entry which is preliminary data.</text>
</comment>
<dbReference type="Proteomes" id="UP000011910">
    <property type="component" value="Unassembled WGS sequence"/>
</dbReference>